<evidence type="ECO:0008006" key="3">
    <source>
        <dbReference type="Google" id="ProtNLM"/>
    </source>
</evidence>
<reference evidence="1 2" key="1">
    <citation type="submission" date="2017-01" db="EMBL/GenBank/DDBJ databases">
        <authorList>
            <person name="Mah S.A."/>
            <person name="Swanson W.J."/>
            <person name="Moy G.W."/>
            <person name="Vacquier V.D."/>
        </authorList>
    </citation>
    <scope>NUCLEOTIDE SEQUENCE [LARGE SCALE GENOMIC DNA]</scope>
    <source>
        <strain evidence="1 2">DSM 18014</strain>
    </source>
</reference>
<protein>
    <recommendedName>
        <fullName evidence="3">Cytochrome c domain-containing protein</fullName>
    </recommendedName>
</protein>
<gene>
    <name evidence="1" type="ORF">SAMN05421785_10443</name>
</gene>
<evidence type="ECO:0000313" key="1">
    <source>
        <dbReference type="EMBL" id="SIS94367.1"/>
    </source>
</evidence>
<name>A0A1N7N7L8_9FLAO</name>
<sequence length="239" mass="27920">MTTRLLFIPILLTLTFCAKKETVFTEKFNVGEIGFEYSSDWKFTKLQGIDSYIAYLSKDEDTIWIEYGSYNPKIYKEPLKDHIFMQIPIDGTEAVFETSRNNYGGFASVYIPITDSAQGLYMRNKNGDIQQVLDIFKTLKLNKSTRKKPLIIEMENFKTKSSPPGIVFYENNCLNCHSEYRYIIAPALDKKFVKSKGKVWFEHYLYSEKEISRDEFQTRCTQIPKKDSAIANEILKYLF</sequence>
<dbReference type="AlphaFoldDB" id="A0A1N7N7L8"/>
<accession>A0A1N7N7L8</accession>
<dbReference type="RefSeq" id="WP_076392076.1">
    <property type="nucleotide sequence ID" value="NZ_FTOV01000004.1"/>
</dbReference>
<organism evidence="1 2">
    <name type="scientific">Chryseobacterium gambrini</name>
    <dbReference type="NCBI Taxonomy" id="373672"/>
    <lineage>
        <taxon>Bacteria</taxon>
        <taxon>Pseudomonadati</taxon>
        <taxon>Bacteroidota</taxon>
        <taxon>Flavobacteriia</taxon>
        <taxon>Flavobacteriales</taxon>
        <taxon>Weeksellaceae</taxon>
        <taxon>Chryseobacterium group</taxon>
        <taxon>Chryseobacterium</taxon>
    </lineage>
</organism>
<evidence type="ECO:0000313" key="2">
    <source>
        <dbReference type="Proteomes" id="UP000185781"/>
    </source>
</evidence>
<dbReference type="EMBL" id="FTOV01000004">
    <property type="protein sequence ID" value="SIS94367.1"/>
    <property type="molecule type" value="Genomic_DNA"/>
</dbReference>
<dbReference type="OrthoDB" id="1251923at2"/>
<dbReference type="STRING" id="373672.SAMN05421785_10443"/>
<proteinExistence type="predicted"/>
<dbReference type="Proteomes" id="UP000185781">
    <property type="component" value="Unassembled WGS sequence"/>
</dbReference>